<accession>A0A2X0JFP2</accession>
<gene>
    <name evidence="2" type="ORF">DN069_06330</name>
</gene>
<dbReference type="RefSeq" id="WP_111499841.1">
    <property type="nucleotide sequence ID" value="NZ_QKYN01000027.1"/>
</dbReference>
<keyword evidence="3" id="KW-1185">Reference proteome</keyword>
<protein>
    <submittedName>
        <fullName evidence="2">Uncharacterized protein</fullName>
    </submittedName>
</protein>
<feature type="chain" id="PRO_5016084579" evidence="1">
    <location>
        <begin position="27"/>
        <end position="90"/>
    </location>
</feature>
<keyword evidence="1" id="KW-0732">Signal</keyword>
<dbReference type="EMBL" id="QKYN01000027">
    <property type="protein sequence ID" value="RAG86428.1"/>
    <property type="molecule type" value="Genomic_DNA"/>
</dbReference>
<evidence type="ECO:0000313" key="3">
    <source>
        <dbReference type="Proteomes" id="UP000248889"/>
    </source>
</evidence>
<dbReference type="Proteomes" id="UP000248889">
    <property type="component" value="Unassembled WGS sequence"/>
</dbReference>
<feature type="signal peptide" evidence="1">
    <location>
        <begin position="1"/>
        <end position="26"/>
    </location>
</feature>
<dbReference type="AlphaFoldDB" id="A0A2X0JFP2"/>
<comment type="caution">
    <text evidence="2">The sequence shown here is derived from an EMBL/GenBank/DDBJ whole genome shotgun (WGS) entry which is preliminary data.</text>
</comment>
<sequence>MFMRSTVLAAVAASAVIGVMAPAAQAAPRTVAQVQTGHHHRHCDRGDRWERECRCDRGDRWERECREHGVDAGGGAMAAEVARLSQHIGG</sequence>
<evidence type="ECO:0000256" key="1">
    <source>
        <dbReference type="SAM" id="SignalP"/>
    </source>
</evidence>
<reference evidence="2 3" key="1">
    <citation type="submission" date="2018-06" db="EMBL/GenBank/DDBJ databases">
        <title>Streptacidiphilus pinicola sp. nov., isolated from pine grove soil.</title>
        <authorList>
            <person name="Roh S.G."/>
            <person name="Park S."/>
            <person name="Kim M.-K."/>
            <person name="Yun B.-R."/>
            <person name="Park J."/>
            <person name="Kim M.J."/>
            <person name="Kim Y.S."/>
            <person name="Kim S.B."/>
        </authorList>
    </citation>
    <scope>NUCLEOTIDE SEQUENCE [LARGE SCALE GENOMIC DNA]</scope>
    <source>
        <strain evidence="2 3">MMS16-CNU450</strain>
    </source>
</reference>
<evidence type="ECO:0000313" key="2">
    <source>
        <dbReference type="EMBL" id="RAG86428.1"/>
    </source>
</evidence>
<name>A0A2X0JFP2_9ACTN</name>
<organism evidence="2 3">
    <name type="scientific">Streptacidiphilus pinicola</name>
    <dbReference type="NCBI Taxonomy" id="2219663"/>
    <lineage>
        <taxon>Bacteria</taxon>
        <taxon>Bacillati</taxon>
        <taxon>Actinomycetota</taxon>
        <taxon>Actinomycetes</taxon>
        <taxon>Kitasatosporales</taxon>
        <taxon>Streptomycetaceae</taxon>
        <taxon>Streptacidiphilus</taxon>
    </lineage>
</organism>
<proteinExistence type="predicted"/>